<dbReference type="GeneID" id="5716788"/>
<name>A0A2K3DRR1_CHLRE</name>
<dbReference type="Gramene" id="PNW83210">
    <property type="protein sequence ID" value="PNW83210"/>
    <property type="gene ID" value="CHLRE_06g311300v5"/>
</dbReference>
<accession>A0A2K3DRR1</accession>
<evidence type="ECO:0000313" key="1">
    <source>
        <dbReference type="EMBL" id="PNW83210.1"/>
    </source>
</evidence>
<dbReference type="EMBL" id="CM008967">
    <property type="protein sequence ID" value="PNW83210.1"/>
    <property type="molecule type" value="Genomic_DNA"/>
</dbReference>
<dbReference type="OrthoDB" id="546776at2759"/>
<dbReference type="ExpressionAtlas" id="A0A2K3DRR1">
    <property type="expression patterns" value="baseline"/>
</dbReference>
<dbReference type="AlphaFoldDB" id="A0A2K3DRR1"/>
<gene>
    <name evidence="1" type="ORF">CHLRE_06g311300v5</name>
</gene>
<dbReference type="InParanoid" id="A0A2K3DRR1"/>
<keyword evidence="2" id="KW-1185">Reference proteome</keyword>
<dbReference type="Proteomes" id="UP000006906">
    <property type="component" value="Chromosome 6"/>
</dbReference>
<protein>
    <submittedName>
        <fullName evidence="1">Uncharacterized protein</fullName>
    </submittedName>
</protein>
<evidence type="ECO:0000313" key="2">
    <source>
        <dbReference type="Proteomes" id="UP000006906"/>
    </source>
</evidence>
<proteinExistence type="predicted"/>
<reference evidence="1 2" key="1">
    <citation type="journal article" date="2007" name="Science">
        <title>The Chlamydomonas genome reveals the evolution of key animal and plant functions.</title>
        <authorList>
            <person name="Merchant S.S."/>
            <person name="Prochnik S.E."/>
            <person name="Vallon O."/>
            <person name="Harris E.H."/>
            <person name="Karpowicz S.J."/>
            <person name="Witman G.B."/>
            <person name="Terry A."/>
            <person name="Salamov A."/>
            <person name="Fritz-Laylin L.K."/>
            <person name="Marechal-Drouard L."/>
            <person name="Marshall W.F."/>
            <person name="Qu L.H."/>
            <person name="Nelson D.R."/>
            <person name="Sanderfoot A.A."/>
            <person name="Spalding M.H."/>
            <person name="Kapitonov V.V."/>
            <person name="Ren Q."/>
            <person name="Ferris P."/>
            <person name="Lindquist E."/>
            <person name="Shapiro H."/>
            <person name="Lucas S.M."/>
            <person name="Grimwood J."/>
            <person name="Schmutz J."/>
            <person name="Cardol P."/>
            <person name="Cerutti H."/>
            <person name="Chanfreau G."/>
            <person name="Chen C.L."/>
            <person name="Cognat V."/>
            <person name="Croft M.T."/>
            <person name="Dent R."/>
            <person name="Dutcher S."/>
            <person name="Fernandez E."/>
            <person name="Fukuzawa H."/>
            <person name="Gonzalez-Ballester D."/>
            <person name="Gonzalez-Halphen D."/>
            <person name="Hallmann A."/>
            <person name="Hanikenne M."/>
            <person name="Hippler M."/>
            <person name="Inwood W."/>
            <person name="Jabbari K."/>
            <person name="Kalanon M."/>
            <person name="Kuras R."/>
            <person name="Lefebvre P.A."/>
            <person name="Lemaire S.D."/>
            <person name="Lobanov A.V."/>
            <person name="Lohr M."/>
            <person name="Manuell A."/>
            <person name="Meier I."/>
            <person name="Mets L."/>
            <person name="Mittag M."/>
            <person name="Mittelmeier T."/>
            <person name="Moroney J.V."/>
            <person name="Moseley J."/>
            <person name="Napoli C."/>
            <person name="Nedelcu A.M."/>
            <person name="Niyogi K."/>
            <person name="Novoselov S.V."/>
            <person name="Paulsen I.T."/>
            <person name="Pazour G."/>
            <person name="Purton S."/>
            <person name="Ral J.P."/>
            <person name="Riano-Pachon D.M."/>
            <person name="Riekhof W."/>
            <person name="Rymarquis L."/>
            <person name="Schroda M."/>
            <person name="Stern D."/>
            <person name="Umen J."/>
            <person name="Willows R."/>
            <person name="Wilson N."/>
            <person name="Zimmer S.L."/>
            <person name="Allmer J."/>
            <person name="Balk J."/>
            <person name="Bisova K."/>
            <person name="Chen C.J."/>
            <person name="Elias M."/>
            <person name="Gendler K."/>
            <person name="Hauser C."/>
            <person name="Lamb M.R."/>
            <person name="Ledford H."/>
            <person name="Long J.C."/>
            <person name="Minagawa J."/>
            <person name="Page M.D."/>
            <person name="Pan J."/>
            <person name="Pootakham W."/>
            <person name="Roje S."/>
            <person name="Rose A."/>
            <person name="Stahlberg E."/>
            <person name="Terauchi A.M."/>
            <person name="Yang P."/>
            <person name="Ball S."/>
            <person name="Bowler C."/>
            <person name="Dieckmann C.L."/>
            <person name="Gladyshev V.N."/>
            <person name="Green P."/>
            <person name="Jorgensen R."/>
            <person name="Mayfield S."/>
            <person name="Mueller-Roeber B."/>
            <person name="Rajamani S."/>
            <person name="Sayre R.T."/>
            <person name="Brokstein P."/>
            <person name="Dubchak I."/>
            <person name="Goodstein D."/>
            <person name="Hornick L."/>
            <person name="Huang Y.W."/>
            <person name="Jhaveri J."/>
            <person name="Luo Y."/>
            <person name="Martinez D."/>
            <person name="Ngau W.C."/>
            <person name="Otillar B."/>
            <person name="Poliakov A."/>
            <person name="Porter A."/>
            <person name="Szajkowski L."/>
            <person name="Werner G."/>
            <person name="Zhou K."/>
            <person name="Grigoriev I.V."/>
            <person name="Rokhsar D.S."/>
            <person name="Grossman A.R."/>
        </authorList>
    </citation>
    <scope>NUCLEOTIDE SEQUENCE [LARGE SCALE GENOMIC DNA]</scope>
    <source>
        <strain evidence="2">CC-503</strain>
    </source>
</reference>
<sequence length="249" mass="25561">MCRDGLIDAQLRIQPALRGGGLRRLLASRVHWRSSAGPGSNSSAAAAAGALHGDHMCIQLVLRLAVTEAFGSKRPLLSPHRQSGGRARLDSGSCGRVQRLLVSDLTQAAAHLGIHVTQPFAPAACELEPDQVAAAAGDGDMVLARWQVCGRPVADEDSGLVALALALQLQEAADSYYAAALGPDFDTCPTRLSGLVAALEVVRAPGTAWECVTAAHLQPLTGPCSSVRVSAGASTVLVDDSSASGANST</sequence>
<dbReference type="RefSeq" id="XP_001691190.2">
    <property type="nucleotide sequence ID" value="XM_001691138.2"/>
</dbReference>
<dbReference type="KEGG" id="cre:CHLRE_06g311300v5"/>
<organism evidence="1 2">
    <name type="scientific">Chlamydomonas reinhardtii</name>
    <name type="common">Chlamydomonas smithii</name>
    <dbReference type="NCBI Taxonomy" id="3055"/>
    <lineage>
        <taxon>Eukaryota</taxon>
        <taxon>Viridiplantae</taxon>
        <taxon>Chlorophyta</taxon>
        <taxon>core chlorophytes</taxon>
        <taxon>Chlorophyceae</taxon>
        <taxon>CS clade</taxon>
        <taxon>Chlamydomonadales</taxon>
        <taxon>Chlamydomonadaceae</taxon>
        <taxon>Chlamydomonas</taxon>
    </lineage>
</organism>
<dbReference type="PaxDb" id="3055-EDP04923"/>